<evidence type="ECO:0000313" key="2">
    <source>
        <dbReference type="EMBL" id="TGO81253.1"/>
    </source>
</evidence>
<proteinExistence type="predicted"/>
<feature type="chain" id="PRO_5021343723" description="Secreted protein" evidence="1">
    <location>
        <begin position="25"/>
        <end position="89"/>
    </location>
</feature>
<gene>
    <name evidence="2" type="ORF">BPOR_1246g00010</name>
</gene>
<dbReference type="Proteomes" id="UP000297280">
    <property type="component" value="Unassembled WGS sequence"/>
</dbReference>
<evidence type="ECO:0008006" key="4">
    <source>
        <dbReference type="Google" id="ProtNLM"/>
    </source>
</evidence>
<evidence type="ECO:0000256" key="1">
    <source>
        <dbReference type="SAM" id="SignalP"/>
    </source>
</evidence>
<sequence length="89" mass="10025">MRFCMSKRFNWVLICIYMSQYIEALTGAGSGITVLSAPKVEEDRATTALNSPKPNAIGDTVHRYVLTLQRLKCHCKQNDAVFGPKNEIY</sequence>
<reference evidence="2 3" key="1">
    <citation type="submission" date="2017-12" db="EMBL/GenBank/DDBJ databases">
        <title>Comparative genomics of Botrytis spp.</title>
        <authorList>
            <person name="Valero-Jimenez C.A."/>
            <person name="Tapia P."/>
            <person name="Veloso J."/>
            <person name="Silva-Moreno E."/>
            <person name="Staats M."/>
            <person name="Valdes J.H."/>
            <person name="Van Kan J.A.L."/>
        </authorList>
    </citation>
    <scope>NUCLEOTIDE SEQUENCE [LARGE SCALE GENOMIC DNA]</scope>
    <source>
        <strain evidence="2 3">MUCL3349</strain>
    </source>
</reference>
<name>A0A4Z1KJ96_9HELO</name>
<evidence type="ECO:0000313" key="3">
    <source>
        <dbReference type="Proteomes" id="UP000297280"/>
    </source>
</evidence>
<keyword evidence="3" id="KW-1185">Reference proteome</keyword>
<feature type="signal peptide" evidence="1">
    <location>
        <begin position="1"/>
        <end position="24"/>
    </location>
</feature>
<comment type="caution">
    <text evidence="2">The sequence shown here is derived from an EMBL/GenBank/DDBJ whole genome shotgun (WGS) entry which is preliminary data.</text>
</comment>
<protein>
    <recommendedName>
        <fullName evidence="4">Secreted protein</fullName>
    </recommendedName>
</protein>
<dbReference type="AlphaFoldDB" id="A0A4Z1KJ96"/>
<dbReference type="EMBL" id="PQXO01001239">
    <property type="protein sequence ID" value="TGO81253.1"/>
    <property type="molecule type" value="Genomic_DNA"/>
</dbReference>
<accession>A0A4Z1KJ96</accession>
<keyword evidence="1" id="KW-0732">Signal</keyword>
<organism evidence="2 3">
    <name type="scientific">Botrytis porri</name>
    <dbReference type="NCBI Taxonomy" id="87229"/>
    <lineage>
        <taxon>Eukaryota</taxon>
        <taxon>Fungi</taxon>
        <taxon>Dikarya</taxon>
        <taxon>Ascomycota</taxon>
        <taxon>Pezizomycotina</taxon>
        <taxon>Leotiomycetes</taxon>
        <taxon>Helotiales</taxon>
        <taxon>Sclerotiniaceae</taxon>
        <taxon>Botrytis</taxon>
    </lineage>
</organism>